<gene>
    <name evidence="2" type="ORF">A3A21_01105</name>
</gene>
<name>A0A1F6BV57_9BACT</name>
<dbReference type="EMBL" id="MFKK01000018">
    <property type="protein sequence ID" value="OGG40811.1"/>
    <property type="molecule type" value="Genomic_DNA"/>
</dbReference>
<evidence type="ECO:0000256" key="1">
    <source>
        <dbReference type="SAM" id="Phobius"/>
    </source>
</evidence>
<keyword evidence="1" id="KW-0472">Membrane</keyword>
<evidence type="ECO:0000313" key="3">
    <source>
        <dbReference type="Proteomes" id="UP000176996"/>
    </source>
</evidence>
<reference evidence="2 3" key="1">
    <citation type="journal article" date="2016" name="Nat. Commun.">
        <title>Thousands of microbial genomes shed light on interconnected biogeochemical processes in an aquifer system.</title>
        <authorList>
            <person name="Anantharaman K."/>
            <person name="Brown C.T."/>
            <person name="Hug L.A."/>
            <person name="Sharon I."/>
            <person name="Castelle C.J."/>
            <person name="Probst A.J."/>
            <person name="Thomas B.C."/>
            <person name="Singh A."/>
            <person name="Wilkins M.J."/>
            <person name="Karaoz U."/>
            <person name="Brodie E.L."/>
            <person name="Williams K.H."/>
            <person name="Hubbard S.S."/>
            <person name="Banfield J.F."/>
        </authorList>
    </citation>
    <scope>NUCLEOTIDE SEQUENCE [LARGE SCALE GENOMIC DNA]</scope>
</reference>
<feature type="transmembrane region" description="Helical" evidence="1">
    <location>
        <begin position="343"/>
        <end position="364"/>
    </location>
</feature>
<dbReference type="STRING" id="1798471.A3A21_01105"/>
<keyword evidence="1" id="KW-1133">Transmembrane helix</keyword>
<accession>A0A1F6BV57</accession>
<feature type="transmembrane region" description="Helical" evidence="1">
    <location>
        <begin position="275"/>
        <end position="300"/>
    </location>
</feature>
<dbReference type="Proteomes" id="UP000176996">
    <property type="component" value="Unassembled WGS sequence"/>
</dbReference>
<proteinExistence type="predicted"/>
<evidence type="ECO:0008006" key="4">
    <source>
        <dbReference type="Google" id="ProtNLM"/>
    </source>
</evidence>
<dbReference type="AlphaFoldDB" id="A0A1F6BV57"/>
<protein>
    <recommendedName>
        <fullName evidence="4">DUF916 domain-containing protein</fullName>
    </recommendedName>
</protein>
<organism evidence="2 3">
    <name type="scientific">Candidatus Jorgensenbacteria bacterium RIFCSPLOWO2_01_FULL_45_25b</name>
    <dbReference type="NCBI Taxonomy" id="1798471"/>
    <lineage>
        <taxon>Bacteria</taxon>
        <taxon>Candidatus Joergenseniibacteriota</taxon>
    </lineage>
</organism>
<evidence type="ECO:0000313" key="2">
    <source>
        <dbReference type="EMBL" id="OGG40811.1"/>
    </source>
</evidence>
<keyword evidence="1" id="KW-0812">Transmembrane</keyword>
<sequence>MNFYRIFIFAILLSIFYFLFPPSIFAQSTAGIQVSPPVIQIKGDPGETKEEVVRITNIGEDETPITIQKKNIEGITESGQPIFTEEEEIEEAYGLKNWIEADRDAFILKPLETQEIRLTISIPKDASPGDHIGGVFFLRAAVSPKESGTGIGYAVGAIIETEVSGEIQDEASIKSFYTEKAVYNLPEVIFRVTVENEGNVIVRPRGFINITDVKGKKVGEIRVNDKGSAVLLGGKRTFQETWKGEKASFGRYQASVSLVYGKTERKTISNATSFWIFPFKVVGIVIGGIIFVIGGILMGIRWYIRKRLKEIEILAERVGGYHRGKRMEGAILRKKRKTGMAGLLRTTLIVLFISITLFLLLLFFG</sequence>
<comment type="caution">
    <text evidence="2">The sequence shown here is derived from an EMBL/GenBank/DDBJ whole genome shotgun (WGS) entry which is preliminary data.</text>
</comment>